<feature type="region of interest" description="Disordered" evidence="1">
    <location>
        <begin position="235"/>
        <end position="254"/>
    </location>
</feature>
<dbReference type="EMBL" id="JAMSHJ010000006">
    <property type="protein sequence ID" value="KAI5396944.1"/>
    <property type="molecule type" value="Genomic_DNA"/>
</dbReference>
<dbReference type="Gramene" id="Psat06G0295800-T1">
    <property type="protein sequence ID" value="KAI5396944.1"/>
    <property type="gene ID" value="KIW84_062958"/>
</dbReference>
<evidence type="ECO:0000313" key="3">
    <source>
        <dbReference type="Proteomes" id="UP001058974"/>
    </source>
</evidence>
<evidence type="ECO:0000256" key="1">
    <source>
        <dbReference type="SAM" id="MobiDB-lite"/>
    </source>
</evidence>
<gene>
    <name evidence="2" type="ORF">KIW84_062958</name>
</gene>
<dbReference type="Gramene" id="Psat6g094440.1">
    <property type="protein sequence ID" value="Psat6g094440.1.cds"/>
    <property type="gene ID" value="Psat6g094440"/>
</dbReference>
<proteinExistence type="predicted"/>
<evidence type="ECO:0000313" key="2">
    <source>
        <dbReference type="EMBL" id="KAI5396944.1"/>
    </source>
</evidence>
<dbReference type="OrthoDB" id="1421276at2759"/>
<dbReference type="Gramene" id="Psat6g094440.2">
    <property type="protein sequence ID" value="Psat6g094440.2.cds"/>
    <property type="gene ID" value="Psat6g094440"/>
</dbReference>
<feature type="compositionally biased region" description="Polar residues" evidence="1">
    <location>
        <begin position="235"/>
        <end position="250"/>
    </location>
</feature>
<dbReference type="Gramene" id="PSAT_LOCUS26519_t1">
    <property type="protein sequence ID" value="CAL5207768.1"/>
    <property type="gene ID" value="PSAT_LOCUS26519"/>
</dbReference>
<reference evidence="2 3" key="1">
    <citation type="journal article" date="2022" name="Nat. Genet.">
        <title>Improved pea reference genome and pan-genome highlight genomic features and evolutionary characteristics.</title>
        <authorList>
            <person name="Yang T."/>
            <person name="Liu R."/>
            <person name="Luo Y."/>
            <person name="Hu S."/>
            <person name="Wang D."/>
            <person name="Wang C."/>
            <person name="Pandey M.K."/>
            <person name="Ge S."/>
            <person name="Xu Q."/>
            <person name="Li N."/>
            <person name="Li G."/>
            <person name="Huang Y."/>
            <person name="Saxena R.K."/>
            <person name="Ji Y."/>
            <person name="Li M."/>
            <person name="Yan X."/>
            <person name="He Y."/>
            <person name="Liu Y."/>
            <person name="Wang X."/>
            <person name="Xiang C."/>
            <person name="Varshney R.K."/>
            <person name="Ding H."/>
            <person name="Gao S."/>
            <person name="Zong X."/>
        </authorList>
    </citation>
    <scope>NUCLEOTIDE SEQUENCE [LARGE SCALE GENOMIC DNA]</scope>
    <source>
        <strain evidence="2 3">cv. Zhongwan 6</strain>
    </source>
</reference>
<sequence length="274" mass="31596">MIWSKETTSESCDKKSSHYPLQNQKHHVPMMLNSTSKISLKRKCKQYIKGDKVATNSELVGEMKYGTDNAKDLKRKSSTVLCSTPSDGKKISLPTRHKYGSPAQNDRVEFCVISRQDYSHLSDIEDFMKRPSYLMNKDNFYIHARDLMDDNSNSYDIAASIKEKLKEEDMDFVDSRKKFLPSRSNHLPRPFVPVGPRFQAEVPEWEATTNMKQYNSHDCLKWLGTQIWPSLSRNNAQSIRKGRPSSSENLESVGRVEHYDEARECLQSKVNDAF</sequence>
<organism evidence="2 3">
    <name type="scientific">Pisum sativum</name>
    <name type="common">Garden pea</name>
    <name type="synonym">Lathyrus oleraceus</name>
    <dbReference type="NCBI Taxonomy" id="3888"/>
    <lineage>
        <taxon>Eukaryota</taxon>
        <taxon>Viridiplantae</taxon>
        <taxon>Streptophyta</taxon>
        <taxon>Embryophyta</taxon>
        <taxon>Tracheophyta</taxon>
        <taxon>Spermatophyta</taxon>
        <taxon>Magnoliopsida</taxon>
        <taxon>eudicotyledons</taxon>
        <taxon>Gunneridae</taxon>
        <taxon>Pentapetalae</taxon>
        <taxon>rosids</taxon>
        <taxon>fabids</taxon>
        <taxon>Fabales</taxon>
        <taxon>Fabaceae</taxon>
        <taxon>Papilionoideae</taxon>
        <taxon>50 kb inversion clade</taxon>
        <taxon>NPAAA clade</taxon>
        <taxon>Hologalegina</taxon>
        <taxon>IRL clade</taxon>
        <taxon>Fabeae</taxon>
        <taxon>Lathyrus</taxon>
    </lineage>
</organism>
<comment type="caution">
    <text evidence="2">The sequence shown here is derived from an EMBL/GenBank/DDBJ whole genome shotgun (WGS) entry which is preliminary data.</text>
</comment>
<protein>
    <submittedName>
        <fullName evidence="2">Uncharacterized protein</fullName>
    </submittedName>
</protein>
<keyword evidence="3" id="KW-1185">Reference proteome</keyword>
<accession>A0A9D4W6F7</accession>
<dbReference type="Proteomes" id="UP001058974">
    <property type="component" value="Chromosome 6"/>
</dbReference>
<feature type="compositionally biased region" description="Basic and acidic residues" evidence="1">
    <location>
        <begin position="7"/>
        <end position="16"/>
    </location>
</feature>
<feature type="region of interest" description="Disordered" evidence="1">
    <location>
        <begin position="1"/>
        <end position="20"/>
    </location>
</feature>
<name>A0A9D4W6F7_PEA</name>
<dbReference type="AlphaFoldDB" id="A0A9D4W6F7"/>